<accession>Q1N0G1</accession>
<protein>
    <submittedName>
        <fullName evidence="1">Uncharacterized protein</fullName>
    </submittedName>
</protein>
<dbReference type="RefSeq" id="WP_007016473.1">
    <property type="nucleotide sequence ID" value="NZ_AAQH01000014.1"/>
</dbReference>
<sequence length="111" mass="11843">MKFTERDIKVAIFSAIAAMVVSVIALDMHGYIKHSSEADAGVVDIFELRAVGTEASTKVSPKAANREAFCADGYLLLRPRKNVSGDAVAGILVNQKMRPIPCSQELPAPGV</sequence>
<dbReference type="Proteomes" id="UP000004263">
    <property type="component" value="Unassembled WGS sequence"/>
</dbReference>
<proteinExistence type="predicted"/>
<name>Q1N0G1_9GAMM</name>
<keyword evidence="2" id="KW-1185">Reference proteome</keyword>
<reference evidence="1 2" key="1">
    <citation type="submission" date="2006-03" db="EMBL/GenBank/DDBJ databases">
        <authorList>
            <person name="Pinhassi J."/>
            <person name="Pedros-Alio C."/>
            <person name="Ferriera S."/>
            <person name="Johnson J."/>
            <person name="Kravitz S."/>
            <person name="Halpern A."/>
            <person name="Remington K."/>
            <person name="Beeson K."/>
            <person name="Tran B."/>
            <person name="Rogers Y.-H."/>
            <person name="Friedman R."/>
            <person name="Venter J.C."/>
        </authorList>
    </citation>
    <scope>NUCLEOTIDE SEQUENCE [LARGE SCALE GENOMIC DNA]</scope>
    <source>
        <strain evidence="1 2">RED65</strain>
    </source>
</reference>
<dbReference type="OrthoDB" id="6368386at2"/>
<gene>
    <name evidence="1" type="ORF">RED65_06132</name>
</gene>
<evidence type="ECO:0000313" key="1">
    <source>
        <dbReference type="EMBL" id="EAT11703.1"/>
    </source>
</evidence>
<evidence type="ECO:0000313" key="2">
    <source>
        <dbReference type="Proteomes" id="UP000004263"/>
    </source>
</evidence>
<dbReference type="HOGENOM" id="CLU_172354_0_0_6"/>
<dbReference type="STRING" id="207949.RED65_06132"/>
<comment type="caution">
    <text evidence="1">The sequence shown here is derived from an EMBL/GenBank/DDBJ whole genome shotgun (WGS) entry which is preliminary data.</text>
</comment>
<dbReference type="EMBL" id="AAQH01000014">
    <property type="protein sequence ID" value="EAT11703.1"/>
    <property type="molecule type" value="Genomic_DNA"/>
</dbReference>
<organism evidence="1 2">
    <name type="scientific">Bermanella marisrubri</name>
    <dbReference type="NCBI Taxonomy" id="207949"/>
    <lineage>
        <taxon>Bacteria</taxon>
        <taxon>Pseudomonadati</taxon>
        <taxon>Pseudomonadota</taxon>
        <taxon>Gammaproteobacteria</taxon>
        <taxon>Oceanospirillales</taxon>
        <taxon>Oceanospirillaceae</taxon>
        <taxon>Bermanella</taxon>
    </lineage>
</organism>
<dbReference type="AlphaFoldDB" id="Q1N0G1"/>